<organism evidence="2 3">
    <name type="scientific">Thermanaerosceptrum fracticalcis</name>
    <dbReference type="NCBI Taxonomy" id="1712410"/>
    <lineage>
        <taxon>Bacteria</taxon>
        <taxon>Bacillati</taxon>
        <taxon>Bacillota</taxon>
        <taxon>Clostridia</taxon>
        <taxon>Eubacteriales</taxon>
        <taxon>Peptococcaceae</taxon>
        <taxon>Thermanaerosceptrum</taxon>
    </lineage>
</organism>
<dbReference type="NCBIfam" id="TIGR00305">
    <property type="entry name" value="putative toxin-antitoxin system toxin component, PIN family"/>
    <property type="match status" value="1"/>
</dbReference>
<keyword evidence="3" id="KW-1185">Reference proteome</keyword>
<evidence type="ECO:0000313" key="3">
    <source>
        <dbReference type="Proteomes" id="UP000515847"/>
    </source>
</evidence>
<dbReference type="OrthoDB" id="335825at2"/>
<name>A0A7G6E6F8_THEFR</name>
<reference evidence="2 3" key="1">
    <citation type="journal article" date="2019" name="Front. Microbiol.">
        <title>Thermoanaerosceptrum fracticalcis gen. nov. sp. nov., a Novel Fumarate-Fermenting Microorganism From a Deep Fractured Carbonate Aquifer of the US Great Basin.</title>
        <authorList>
            <person name="Hamilton-Brehm S.D."/>
            <person name="Stewart L.E."/>
            <person name="Zavarin M."/>
            <person name="Caldwell M."/>
            <person name="Lawson P.A."/>
            <person name="Onstott T.C."/>
            <person name="Grzymski J."/>
            <person name="Neveux I."/>
            <person name="Lollar B.S."/>
            <person name="Russell C.E."/>
            <person name="Moser D.P."/>
        </authorList>
    </citation>
    <scope>NUCLEOTIDE SEQUENCE [LARGE SCALE GENOMIC DNA]</scope>
    <source>
        <strain evidence="2 3">DRI-13</strain>
    </source>
</reference>
<dbReference type="SMART" id="SM00670">
    <property type="entry name" value="PINc"/>
    <property type="match status" value="1"/>
</dbReference>
<dbReference type="Pfam" id="PF13470">
    <property type="entry name" value="PIN_3"/>
    <property type="match status" value="1"/>
</dbReference>
<dbReference type="EMBL" id="CP045798">
    <property type="protein sequence ID" value="QNB47662.1"/>
    <property type="molecule type" value="Genomic_DNA"/>
</dbReference>
<dbReference type="CDD" id="cd09854">
    <property type="entry name" value="PIN_VapC-like"/>
    <property type="match status" value="1"/>
</dbReference>
<dbReference type="PANTHER" id="PTHR34610">
    <property type="entry name" value="SSL7007 PROTEIN"/>
    <property type="match status" value="1"/>
</dbReference>
<dbReference type="SUPFAM" id="SSF88723">
    <property type="entry name" value="PIN domain-like"/>
    <property type="match status" value="1"/>
</dbReference>
<dbReference type="KEGG" id="tfr:BR63_16135"/>
<dbReference type="RefSeq" id="WP_034424296.1">
    <property type="nucleotide sequence ID" value="NZ_CP045798.1"/>
</dbReference>
<feature type="domain" description="PIN" evidence="1">
    <location>
        <begin position="1"/>
        <end position="114"/>
    </location>
</feature>
<sequence length="132" mass="15223">MRIMIDTNVLISAILFPGSSPTITLQKVIEKHNLVLCSHIIDEVHIVFERKFPEKIKNLERFLSKLSYELVYTPLDIEMNKYPQIRDNGDLPILVSAILADVDIIITGDKDFQSIEIEKPIVLTPREFLNIY</sequence>
<proteinExistence type="predicted"/>
<dbReference type="PANTHER" id="PTHR34610:SF3">
    <property type="entry name" value="SSL7007 PROTEIN"/>
    <property type="match status" value="1"/>
</dbReference>
<evidence type="ECO:0000313" key="2">
    <source>
        <dbReference type="EMBL" id="QNB47662.1"/>
    </source>
</evidence>
<evidence type="ECO:0000259" key="1">
    <source>
        <dbReference type="SMART" id="SM00670"/>
    </source>
</evidence>
<gene>
    <name evidence="2" type="ORF">BR63_16135</name>
</gene>
<dbReference type="AlphaFoldDB" id="A0A7G6E6F8"/>
<dbReference type="InterPro" id="IPR002716">
    <property type="entry name" value="PIN_dom"/>
</dbReference>
<protein>
    <submittedName>
        <fullName evidence="2">Putative toxin-antitoxin system toxin component, PIN family</fullName>
    </submittedName>
</protein>
<dbReference type="Proteomes" id="UP000515847">
    <property type="component" value="Chromosome"/>
</dbReference>
<dbReference type="InterPro" id="IPR002850">
    <property type="entry name" value="PIN_toxin-like"/>
</dbReference>
<dbReference type="InterPro" id="IPR029060">
    <property type="entry name" value="PIN-like_dom_sf"/>
</dbReference>
<accession>A0A7G6E6F8</accession>
<dbReference type="Gene3D" id="3.40.50.1010">
    <property type="entry name" value="5'-nuclease"/>
    <property type="match status" value="1"/>
</dbReference>